<evidence type="ECO:0000256" key="2">
    <source>
        <dbReference type="SAM" id="SignalP"/>
    </source>
</evidence>
<reference evidence="3" key="1">
    <citation type="submission" date="2022-11" db="EMBL/GenBank/DDBJ databases">
        <authorList>
            <person name="Petersen C."/>
        </authorList>
    </citation>
    <scope>NUCLEOTIDE SEQUENCE</scope>
    <source>
        <strain evidence="3">IBT 34128</strain>
    </source>
</reference>
<accession>A0A9W9GC86</accession>
<protein>
    <submittedName>
        <fullName evidence="3">Uncharacterized protein</fullName>
    </submittedName>
</protein>
<dbReference type="AlphaFoldDB" id="A0A9W9GC86"/>
<proteinExistence type="predicted"/>
<organism evidence="3 4">
    <name type="scientific">Penicillium alfredii</name>
    <dbReference type="NCBI Taxonomy" id="1506179"/>
    <lineage>
        <taxon>Eukaryota</taxon>
        <taxon>Fungi</taxon>
        <taxon>Dikarya</taxon>
        <taxon>Ascomycota</taxon>
        <taxon>Pezizomycotina</taxon>
        <taxon>Eurotiomycetes</taxon>
        <taxon>Eurotiomycetidae</taxon>
        <taxon>Eurotiales</taxon>
        <taxon>Aspergillaceae</taxon>
        <taxon>Penicillium</taxon>
    </lineage>
</organism>
<gene>
    <name evidence="3" type="ORF">NUU61_001114</name>
</gene>
<dbReference type="Proteomes" id="UP001141434">
    <property type="component" value="Unassembled WGS sequence"/>
</dbReference>
<dbReference type="EMBL" id="JAPMSZ010000001">
    <property type="protein sequence ID" value="KAJ5115355.1"/>
    <property type="molecule type" value="Genomic_DNA"/>
</dbReference>
<keyword evidence="2" id="KW-0732">Signal</keyword>
<evidence type="ECO:0000313" key="3">
    <source>
        <dbReference type="EMBL" id="KAJ5115355.1"/>
    </source>
</evidence>
<keyword evidence="4" id="KW-1185">Reference proteome</keyword>
<comment type="caution">
    <text evidence="3">The sequence shown here is derived from an EMBL/GenBank/DDBJ whole genome shotgun (WGS) entry which is preliminary data.</text>
</comment>
<sequence>MDSITLSLLGSSLFCLLLSALLVRKLCSYRPSIPPISTALPSPPFDPIPISSDPVSDGPHPTAVFHSCAMENKDMTLLDTNVDEIKIPTLKPQCPVNPKILVDVDPVIRQGSPLQLIHEGSDEEETPKSESAIDSAPTETGDTRANWLRWATGDGSVFDGSTEARVQAGRALNCFPRPPMVDTAFFLYGNRYIPGPDDQDIYRAVKIEGLPLHVTLTQVLASIRGGLIYSASLLNTTRITGSPTALITFVYQTGAFNFIRHVIEDGFYVGTTPVQVFPICTPTYPLSPSMAKQIRSHGHTRSLVVLHTRSTLVHEVQAVLSKNLCYSNLECIHEKVNSGELTLRFYSIPMAARAQAILTSRPLFQGCVVRFDSDPCNEE</sequence>
<evidence type="ECO:0000256" key="1">
    <source>
        <dbReference type="SAM" id="MobiDB-lite"/>
    </source>
</evidence>
<name>A0A9W9GC86_9EURO</name>
<reference evidence="3" key="2">
    <citation type="journal article" date="2023" name="IMA Fungus">
        <title>Comparative genomic study of the Penicillium genus elucidates a diverse pangenome and 15 lateral gene transfer events.</title>
        <authorList>
            <person name="Petersen C."/>
            <person name="Sorensen T."/>
            <person name="Nielsen M.R."/>
            <person name="Sondergaard T.E."/>
            <person name="Sorensen J.L."/>
            <person name="Fitzpatrick D.A."/>
            <person name="Frisvad J.C."/>
            <person name="Nielsen K.L."/>
        </authorList>
    </citation>
    <scope>NUCLEOTIDE SEQUENCE</scope>
    <source>
        <strain evidence="3">IBT 34128</strain>
    </source>
</reference>
<dbReference type="RefSeq" id="XP_056516546.1">
    <property type="nucleotide sequence ID" value="XM_056651696.1"/>
</dbReference>
<feature type="region of interest" description="Disordered" evidence="1">
    <location>
        <begin position="118"/>
        <end position="140"/>
    </location>
</feature>
<feature type="signal peptide" evidence="2">
    <location>
        <begin position="1"/>
        <end position="28"/>
    </location>
</feature>
<dbReference type="GeneID" id="81390864"/>
<evidence type="ECO:0000313" key="4">
    <source>
        <dbReference type="Proteomes" id="UP001141434"/>
    </source>
</evidence>
<feature type="chain" id="PRO_5040794952" evidence="2">
    <location>
        <begin position="29"/>
        <end position="379"/>
    </location>
</feature>
<dbReference type="OrthoDB" id="5244622at2759"/>